<protein>
    <submittedName>
        <fullName evidence="2">Uncharacterized protein</fullName>
    </submittedName>
</protein>
<organism evidence="2 3">
    <name type="scientific">Aeromicrobium piscarium</name>
    <dbReference type="NCBI Taxonomy" id="2590901"/>
    <lineage>
        <taxon>Bacteria</taxon>
        <taxon>Bacillati</taxon>
        <taxon>Actinomycetota</taxon>
        <taxon>Actinomycetes</taxon>
        <taxon>Propionibacteriales</taxon>
        <taxon>Nocardioidaceae</taxon>
        <taxon>Aeromicrobium</taxon>
    </lineage>
</organism>
<evidence type="ECO:0000313" key="3">
    <source>
        <dbReference type="Proteomes" id="UP000316988"/>
    </source>
</evidence>
<dbReference type="RefSeq" id="WP_143911062.1">
    <property type="nucleotide sequence ID" value="NZ_VLNT01000001.1"/>
</dbReference>
<dbReference type="AlphaFoldDB" id="A0A554SP32"/>
<accession>A0A554SP32</accession>
<dbReference type="EMBL" id="VLNT01000001">
    <property type="protein sequence ID" value="TSD68114.1"/>
    <property type="molecule type" value="Genomic_DNA"/>
</dbReference>
<proteinExistence type="predicted"/>
<name>A0A554SP32_9ACTN</name>
<sequence>MTGQEYTPTERTYGHGSITLTHYPSSGRVGVVQRGTNAVMDVYELMQFLRESGVLAAHDEQIRAETKRAERKRFRATRETLESLNRNLEREVKNLRPEIAALRNMAEARDLHVTGWPAAYDWMHVESGRVPRMSCVSVAEPIEEQA</sequence>
<gene>
    <name evidence="2" type="ORF">FNM00_00520</name>
</gene>
<reference evidence="2 3" key="1">
    <citation type="submission" date="2019-07" db="EMBL/GenBank/DDBJ databases">
        <authorList>
            <person name="Zhao L.H."/>
        </authorList>
    </citation>
    <scope>NUCLEOTIDE SEQUENCE [LARGE SCALE GENOMIC DNA]</scope>
    <source>
        <strain evidence="2 3">Co35</strain>
    </source>
</reference>
<dbReference type="Proteomes" id="UP000316988">
    <property type="component" value="Unassembled WGS sequence"/>
</dbReference>
<feature type="coiled-coil region" evidence="1">
    <location>
        <begin position="67"/>
        <end position="105"/>
    </location>
</feature>
<keyword evidence="1" id="KW-0175">Coiled coil</keyword>
<keyword evidence="3" id="KW-1185">Reference proteome</keyword>
<evidence type="ECO:0000256" key="1">
    <source>
        <dbReference type="SAM" id="Coils"/>
    </source>
</evidence>
<comment type="caution">
    <text evidence="2">The sequence shown here is derived from an EMBL/GenBank/DDBJ whole genome shotgun (WGS) entry which is preliminary data.</text>
</comment>
<evidence type="ECO:0000313" key="2">
    <source>
        <dbReference type="EMBL" id="TSD68114.1"/>
    </source>
</evidence>